<sequence>VVDFLTLGGIGVFDGSLFLLRDYNNNNNVRRIYMDFIGDDYFHDNPSNNDEGCGEEQPLLQGDSEVTYYLFDYGEVAVGSKRDGRGGLQFGFDGLSLSDFEEADGFESQEVTVRRHSFSGFESEREEFPARRYSFSGFASEPEVVTDLCNKRSCSFSGYDLMSAILVLLIIAIAVAILAWLIIKWNHPL</sequence>
<dbReference type="AlphaFoldDB" id="A0A0S4M3I8"/>
<keyword evidence="1" id="KW-0812">Transmembrane</keyword>
<dbReference type="Proteomes" id="UP000198651">
    <property type="component" value="Chromosome I"/>
</dbReference>
<keyword evidence="1" id="KW-1133">Transmembrane helix</keyword>
<organism evidence="2 3">
    <name type="scientific">Candidatus Ichthyocystis hellenicum</name>
    <dbReference type="NCBI Taxonomy" id="1561003"/>
    <lineage>
        <taxon>Bacteria</taxon>
        <taxon>Pseudomonadati</taxon>
        <taxon>Pseudomonadota</taxon>
        <taxon>Betaproteobacteria</taxon>
        <taxon>Burkholderiales</taxon>
        <taxon>Candidatus Ichthyocystis</taxon>
    </lineage>
</organism>
<protein>
    <submittedName>
        <fullName evidence="2">Putative membrane protein (Partial)</fullName>
    </submittedName>
</protein>
<keyword evidence="1" id="KW-0472">Membrane</keyword>
<accession>A0A0S4M3I8</accession>
<feature type="non-terminal residue" evidence="2">
    <location>
        <position position="1"/>
    </location>
</feature>
<name>A0A0S4M3I8_9BURK</name>
<gene>
    <name evidence="2" type="ORF">Ark11_1542</name>
</gene>
<reference evidence="3" key="1">
    <citation type="submission" date="2015-11" db="EMBL/GenBank/DDBJ databases">
        <authorList>
            <person name="Seth-Smith H.M.B."/>
        </authorList>
    </citation>
    <scope>NUCLEOTIDE SEQUENCE [LARGE SCALE GENOMIC DNA]</scope>
    <source>
        <strain evidence="3">2013Ark11</strain>
    </source>
</reference>
<evidence type="ECO:0000313" key="2">
    <source>
        <dbReference type="EMBL" id="CUT18339.1"/>
    </source>
</evidence>
<keyword evidence="3" id="KW-1185">Reference proteome</keyword>
<feature type="transmembrane region" description="Helical" evidence="1">
    <location>
        <begin position="161"/>
        <end position="183"/>
    </location>
</feature>
<dbReference type="STRING" id="1561003.Ark11_1542"/>
<proteinExistence type="predicted"/>
<dbReference type="EMBL" id="LN906597">
    <property type="protein sequence ID" value="CUT18339.1"/>
    <property type="molecule type" value="Genomic_DNA"/>
</dbReference>
<evidence type="ECO:0000313" key="3">
    <source>
        <dbReference type="Proteomes" id="UP000198651"/>
    </source>
</evidence>
<evidence type="ECO:0000256" key="1">
    <source>
        <dbReference type="SAM" id="Phobius"/>
    </source>
</evidence>